<dbReference type="InterPro" id="IPR005618">
    <property type="entry name" value="OMPW"/>
</dbReference>
<name>A0A1A7PWG4_9PAST</name>
<comment type="caution">
    <text evidence="2">The sequence shown here is derived from an EMBL/GenBank/DDBJ whole genome shotgun (WGS) entry which is preliminary data.</text>
</comment>
<sequence length="209" mass="22703">MKKLALAIATSTALLAASSAAMAHQAGDIFVRGGPILVVPNTDTHNYNGGTFDFDVNSNAQLGLTSTYMITDNIGVELLAATPFSHEIKLGGNTIAKTKHLPPSLYVQYYFLNADSPARPYVGAGLNYTTFFNEKSKFAPVTDLKLKDSWGPAVNAGIDIKITDKLFFNTSVWWAKIKTKATFKLNGNPQETRVTLDPAVFFIGLGYKF</sequence>
<evidence type="ECO:0000313" key="3">
    <source>
        <dbReference type="Proteomes" id="UP000092626"/>
    </source>
</evidence>
<dbReference type="InterPro" id="IPR011250">
    <property type="entry name" value="OMP/PagP_B-barrel"/>
</dbReference>
<dbReference type="PANTHER" id="PTHR36920">
    <property type="match status" value="1"/>
</dbReference>
<evidence type="ECO:0000256" key="1">
    <source>
        <dbReference type="SAM" id="SignalP"/>
    </source>
</evidence>
<accession>A0A1A7PWG4</accession>
<keyword evidence="1" id="KW-0732">Signal</keyword>
<protein>
    <submittedName>
        <fullName evidence="2">Membrane protein</fullName>
    </submittedName>
</protein>
<dbReference type="InterPro" id="IPR000758">
    <property type="entry name" value="Enterovir_OMP"/>
</dbReference>
<dbReference type="GO" id="GO:0019867">
    <property type="term" value="C:outer membrane"/>
    <property type="evidence" value="ECO:0007669"/>
    <property type="project" value="InterPro"/>
</dbReference>
<dbReference type="STRING" id="505345.QV06_02420"/>
<dbReference type="PATRIC" id="fig|505345.6.peg.494"/>
<dbReference type="GO" id="GO:0055085">
    <property type="term" value="P:transmembrane transport"/>
    <property type="evidence" value="ECO:0007669"/>
    <property type="project" value="TreeGrafter"/>
</dbReference>
<dbReference type="Pfam" id="PF03922">
    <property type="entry name" value="OmpW"/>
    <property type="match status" value="1"/>
</dbReference>
<feature type="chain" id="PRO_5008359414" evidence="1">
    <location>
        <begin position="24"/>
        <end position="209"/>
    </location>
</feature>
<organism evidence="2 3">
    <name type="scientific">Gallibacterium genomosp. 3</name>
    <dbReference type="NCBI Taxonomy" id="505345"/>
    <lineage>
        <taxon>Bacteria</taxon>
        <taxon>Pseudomonadati</taxon>
        <taxon>Pseudomonadota</taxon>
        <taxon>Gammaproteobacteria</taxon>
        <taxon>Pasteurellales</taxon>
        <taxon>Pasteurellaceae</taxon>
        <taxon>Gallibacterium</taxon>
    </lineage>
</organism>
<dbReference type="GO" id="GO:0044384">
    <property type="term" value="C:host outer membrane"/>
    <property type="evidence" value="ECO:0007669"/>
    <property type="project" value="InterPro"/>
</dbReference>
<gene>
    <name evidence="2" type="ORF">QV06_02420</name>
</gene>
<reference evidence="2 3" key="1">
    <citation type="submission" date="2014-11" db="EMBL/GenBank/DDBJ databases">
        <title>Pan-genome of Gallibacterium spp.</title>
        <authorList>
            <person name="Kudirkiene E."/>
            <person name="Bojesen A.M."/>
        </authorList>
    </citation>
    <scope>NUCLEOTIDE SEQUENCE [LARGE SCALE GENOMIC DNA]</scope>
    <source>
        <strain evidence="2 3">59/S3/89</strain>
    </source>
</reference>
<dbReference type="Gene3D" id="2.40.160.20">
    <property type="match status" value="1"/>
</dbReference>
<dbReference type="PROSITE" id="PS00695">
    <property type="entry name" value="ENT_VIR_OMP_2"/>
    <property type="match status" value="1"/>
</dbReference>
<evidence type="ECO:0000313" key="2">
    <source>
        <dbReference type="EMBL" id="OBX05495.1"/>
    </source>
</evidence>
<dbReference type="SUPFAM" id="SSF56925">
    <property type="entry name" value="OMPA-like"/>
    <property type="match status" value="1"/>
</dbReference>
<dbReference type="PANTHER" id="PTHR36920:SF1">
    <property type="entry name" value="OUTER MEMBRANE PROTEIN W"/>
    <property type="match status" value="1"/>
</dbReference>
<feature type="signal peptide" evidence="1">
    <location>
        <begin position="1"/>
        <end position="23"/>
    </location>
</feature>
<dbReference type="AlphaFoldDB" id="A0A1A7PWG4"/>
<dbReference type="RefSeq" id="WP_065236783.1">
    <property type="nucleotide sequence ID" value="NZ_JTJR01000009.1"/>
</dbReference>
<dbReference type="Proteomes" id="UP000092626">
    <property type="component" value="Unassembled WGS sequence"/>
</dbReference>
<proteinExistence type="predicted"/>
<dbReference type="EMBL" id="JTJR01000009">
    <property type="protein sequence ID" value="OBX05495.1"/>
    <property type="molecule type" value="Genomic_DNA"/>
</dbReference>